<dbReference type="Gene3D" id="3.10.310.30">
    <property type="match status" value="1"/>
</dbReference>
<dbReference type="KEGG" id="clk:CGC53_08020"/>
<dbReference type="InterPro" id="IPR004610">
    <property type="entry name" value="RecJ"/>
</dbReference>
<dbReference type="Gene3D" id="3.90.1640.30">
    <property type="match status" value="1"/>
</dbReference>
<evidence type="ECO:0000259" key="7">
    <source>
        <dbReference type="Pfam" id="PF02272"/>
    </source>
</evidence>
<dbReference type="GO" id="GO:0003676">
    <property type="term" value="F:nucleic acid binding"/>
    <property type="evidence" value="ECO:0007669"/>
    <property type="project" value="InterPro"/>
</dbReference>
<dbReference type="InterPro" id="IPR051673">
    <property type="entry name" value="SSDNA_exonuclease_RecJ"/>
</dbReference>
<dbReference type="Pfam" id="PF02272">
    <property type="entry name" value="DHHA1"/>
    <property type="match status" value="1"/>
</dbReference>
<feature type="domain" description="DHHA1" evidence="7">
    <location>
        <begin position="352"/>
        <end position="439"/>
    </location>
</feature>
<organism evidence="9 10">
    <name type="scientific">Capnocytophaga leadbetteri</name>
    <dbReference type="NCBI Taxonomy" id="327575"/>
    <lineage>
        <taxon>Bacteria</taxon>
        <taxon>Pseudomonadati</taxon>
        <taxon>Bacteroidota</taxon>
        <taxon>Flavobacteriia</taxon>
        <taxon>Flavobacteriales</taxon>
        <taxon>Flavobacteriaceae</taxon>
        <taxon>Capnocytophaga</taxon>
    </lineage>
</organism>
<dbReference type="InterPro" id="IPR001667">
    <property type="entry name" value="DDH_dom"/>
</dbReference>
<evidence type="ECO:0000259" key="8">
    <source>
        <dbReference type="Pfam" id="PF17768"/>
    </source>
</evidence>
<dbReference type="AlphaFoldDB" id="A0A250FAY5"/>
<reference evidence="10" key="1">
    <citation type="submission" date="2017-06" db="EMBL/GenBank/DDBJ databases">
        <title>Capnocytophaga spp. assemblies.</title>
        <authorList>
            <person name="Gulvik C.A."/>
        </authorList>
    </citation>
    <scope>NUCLEOTIDE SEQUENCE [LARGE SCALE GENOMIC DNA]</scope>
    <source>
        <strain evidence="10">H6253</strain>
    </source>
</reference>
<evidence type="ECO:0000313" key="10">
    <source>
        <dbReference type="Proteomes" id="UP000217276"/>
    </source>
</evidence>
<name>A0A250FAY5_9FLAO</name>
<dbReference type="GO" id="GO:0008409">
    <property type="term" value="F:5'-3' exonuclease activity"/>
    <property type="evidence" value="ECO:0007669"/>
    <property type="project" value="InterPro"/>
</dbReference>
<dbReference type="RefSeq" id="WP_095914322.1">
    <property type="nucleotide sequence ID" value="NZ_CP022384.1"/>
</dbReference>
<dbReference type="Pfam" id="PF01368">
    <property type="entry name" value="DHH"/>
    <property type="match status" value="1"/>
</dbReference>
<dbReference type="PANTHER" id="PTHR30255:SF2">
    <property type="entry name" value="SINGLE-STRANDED-DNA-SPECIFIC EXONUCLEASE RECJ"/>
    <property type="match status" value="1"/>
</dbReference>
<evidence type="ECO:0000256" key="2">
    <source>
        <dbReference type="ARBA" id="ARBA00019841"/>
    </source>
</evidence>
<dbReference type="SUPFAM" id="SSF64182">
    <property type="entry name" value="DHH phosphoesterases"/>
    <property type="match status" value="1"/>
</dbReference>
<keyword evidence="3" id="KW-0540">Nuclease</keyword>
<dbReference type="EMBL" id="CP022384">
    <property type="protein sequence ID" value="ATA82292.1"/>
    <property type="molecule type" value="Genomic_DNA"/>
</dbReference>
<sequence length="565" mass="63133">MNYIWEPKPLPSEATIEKLRQELHLSQTTATLLAQRGITTYDEAMHFFSPSLASLHDPFLMKDMHKAVARLSKAINTQEKILIYGDYDVDGTSAVSLLYRYLRSHTSLLYTYIPDRYTEGYGISFQGIDYAASKGCSLIIALDCGIKAIDKVQYATDKGIDFIIGDHHRPDTQVPDAVAILNPQQADCPYPYKELCGCGIGFKLVQAYQQHLSRPFEEIRPLLDLVAIATAADIVAMNGENRTLTYFGLEVINQQPSAGVSALLGENQKRVGIGDVVFKAAPRINAAGRIEHGKYAVALLTETDSHKAKEKAYEIELLNSERKELDSSITQEALAQIEENGEQNRYSTVVFNPHWHKGVIGIVASRLIETYYRPTLVFTQSGNKYAASARSITGFDIYDALEQCSEYLEQFGGHTYAAGLTLLPEQYPDFKEAFEQVVAQKLANLPHEPKICFDTQLPLSKITEKLIGVLKRFEPFGPNNLAPIFYADNVIDTGFAKAIGKDEKHLKLNLREVGSPHYFGAVAFDLADRLPIVESGRPFSIIYSIEENIWNGIIRPQLRIRDIKG</sequence>
<protein>
    <recommendedName>
        <fullName evidence="2">Single-stranded-DNA-specific exonuclease RecJ</fullName>
    </recommendedName>
</protein>
<evidence type="ECO:0000256" key="4">
    <source>
        <dbReference type="ARBA" id="ARBA00022801"/>
    </source>
</evidence>
<evidence type="ECO:0000256" key="5">
    <source>
        <dbReference type="ARBA" id="ARBA00022839"/>
    </source>
</evidence>
<comment type="similarity">
    <text evidence="1">Belongs to the RecJ family.</text>
</comment>
<dbReference type="GO" id="GO:0006281">
    <property type="term" value="P:DNA repair"/>
    <property type="evidence" value="ECO:0007669"/>
    <property type="project" value="InterPro"/>
</dbReference>
<dbReference type="PANTHER" id="PTHR30255">
    <property type="entry name" value="SINGLE-STRANDED-DNA-SPECIFIC EXONUCLEASE RECJ"/>
    <property type="match status" value="1"/>
</dbReference>
<keyword evidence="10" id="KW-1185">Reference proteome</keyword>
<dbReference type="GO" id="GO:0006310">
    <property type="term" value="P:DNA recombination"/>
    <property type="evidence" value="ECO:0007669"/>
    <property type="project" value="InterPro"/>
</dbReference>
<gene>
    <name evidence="9" type="primary">recJ</name>
    <name evidence="9" type="ORF">CGC53_08020</name>
</gene>
<dbReference type="Proteomes" id="UP000217276">
    <property type="component" value="Chromosome"/>
</dbReference>
<evidence type="ECO:0000256" key="3">
    <source>
        <dbReference type="ARBA" id="ARBA00022722"/>
    </source>
</evidence>
<keyword evidence="5 9" id="KW-0269">Exonuclease</keyword>
<feature type="domain" description="RecJ OB" evidence="8">
    <location>
        <begin position="454"/>
        <end position="562"/>
    </location>
</feature>
<evidence type="ECO:0000259" key="6">
    <source>
        <dbReference type="Pfam" id="PF01368"/>
    </source>
</evidence>
<dbReference type="InterPro" id="IPR041122">
    <property type="entry name" value="RecJ_OB"/>
</dbReference>
<dbReference type="InterPro" id="IPR003156">
    <property type="entry name" value="DHHA1_dom"/>
</dbReference>
<dbReference type="NCBIfam" id="TIGR00644">
    <property type="entry name" value="recJ"/>
    <property type="match status" value="1"/>
</dbReference>
<dbReference type="InterPro" id="IPR038763">
    <property type="entry name" value="DHH_sf"/>
</dbReference>
<evidence type="ECO:0000256" key="1">
    <source>
        <dbReference type="ARBA" id="ARBA00005915"/>
    </source>
</evidence>
<evidence type="ECO:0000313" key="9">
    <source>
        <dbReference type="EMBL" id="ATA82292.1"/>
    </source>
</evidence>
<dbReference type="Pfam" id="PF17768">
    <property type="entry name" value="RecJ_OB"/>
    <property type="match status" value="1"/>
</dbReference>
<proteinExistence type="inferred from homology"/>
<keyword evidence="4" id="KW-0378">Hydrolase</keyword>
<feature type="domain" description="DDH" evidence="6">
    <location>
        <begin position="80"/>
        <end position="230"/>
    </location>
</feature>
<accession>A0A250FAY5</accession>